<dbReference type="PIRSF" id="PIRSF005303">
    <property type="entry name" value="Thiam_monoph_kin"/>
    <property type="match status" value="1"/>
</dbReference>
<dbReference type="EC" id="2.7.4.16" evidence="3"/>
<accession>A0A3B0ZWE9</accession>
<dbReference type="CDD" id="cd02194">
    <property type="entry name" value="ThiL"/>
    <property type="match status" value="1"/>
</dbReference>
<name>A0A3B0ZWE9_9ZZZZ</name>
<dbReference type="AlphaFoldDB" id="A0A3B0ZWE9"/>
<dbReference type="SUPFAM" id="SSF56042">
    <property type="entry name" value="PurM C-terminal domain-like"/>
    <property type="match status" value="1"/>
</dbReference>
<gene>
    <name evidence="3" type="ORF">MNBD_GAMMA17-1676</name>
</gene>
<dbReference type="Pfam" id="PF02769">
    <property type="entry name" value="AIRS_C"/>
    <property type="match status" value="1"/>
</dbReference>
<dbReference type="SUPFAM" id="SSF55326">
    <property type="entry name" value="PurM N-terminal domain-like"/>
    <property type="match status" value="1"/>
</dbReference>
<dbReference type="InterPro" id="IPR010918">
    <property type="entry name" value="PurM-like_C_dom"/>
</dbReference>
<proteinExistence type="inferred from homology"/>
<dbReference type="InterPro" id="IPR016188">
    <property type="entry name" value="PurM-like_N"/>
</dbReference>
<dbReference type="Pfam" id="PF00586">
    <property type="entry name" value="AIRS"/>
    <property type="match status" value="1"/>
</dbReference>
<evidence type="ECO:0000259" key="2">
    <source>
        <dbReference type="Pfam" id="PF02769"/>
    </source>
</evidence>
<dbReference type="PANTHER" id="PTHR30270:SF0">
    <property type="entry name" value="THIAMINE-MONOPHOSPHATE KINASE"/>
    <property type="match status" value="1"/>
</dbReference>
<feature type="domain" description="PurM-like N-terminal" evidence="1">
    <location>
        <begin position="28"/>
        <end position="138"/>
    </location>
</feature>
<dbReference type="Gene3D" id="3.30.1330.10">
    <property type="entry name" value="PurM-like, N-terminal domain"/>
    <property type="match status" value="1"/>
</dbReference>
<evidence type="ECO:0000259" key="1">
    <source>
        <dbReference type="Pfam" id="PF00586"/>
    </source>
</evidence>
<keyword evidence="3" id="KW-0418">Kinase</keyword>
<dbReference type="GO" id="GO:0009030">
    <property type="term" value="F:thiamine-phosphate kinase activity"/>
    <property type="evidence" value="ECO:0007669"/>
    <property type="project" value="UniProtKB-EC"/>
</dbReference>
<sequence>MAVMEFELIERYFTGCGSERDDVVLGVGDDAAILSLPAMHELVVSTDTLVAGIHFLPDVDPCSLGHKALAVNLSDLAAMGARPAWVTLALTLPQVDEAWLAAFSQGFSALAHQHGVQLIGGDTSSGPLSITVQAMGFVEKGRAWRRDAAKPGDLIYVTGTLGDAGLALQAIQQQLAFPQHERDEIISRLEKPTPRIVEARALNGLVNAAIDLSDGLLSDLGHILKQSDVGAVIEQGQLPLSAAFCACQQNEMAAQLSDECWQMLPLSAGDDYELCFTVEPQKRGEVESLLLAQGIDACCIGVIDAESGLRCVQENGELFHTDKVGYEHFKGSA</sequence>
<dbReference type="InterPro" id="IPR006283">
    <property type="entry name" value="ThiL-like"/>
</dbReference>
<dbReference type="PANTHER" id="PTHR30270">
    <property type="entry name" value="THIAMINE-MONOPHOSPHATE KINASE"/>
    <property type="match status" value="1"/>
</dbReference>
<dbReference type="GO" id="GO:0009228">
    <property type="term" value="P:thiamine biosynthetic process"/>
    <property type="evidence" value="ECO:0007669"/>
    <property type="project" value="InterPro"/>
</dbReference>
<organism evidence="3">
    <name type="scientific">hydrothermal vent metagenome</name>
    <dbReference type="NCBI Taxonomy" id="652676"/>
    <lineage>
        <taxon>unclassified sequences</taxon>
        <taxon>metagenomes</taxon>
        <taxon>ecological metagenomes</taxon>
    </lineage>
</organism>
<dbReference type="HAMAP" id="MF_02128">
    <property type="entry name" value="TMP_kinase"/>
    <property type="match status" value="1"/>
</dbReference>
<protein>
    <submittedName>
        <fullName evidence="3">Thiamine-monophosphate kinase</fullName>
        <ecNumber evidence="3">2.7.4.16</ecNumber>
    </submittedName>
</protein>
<dbReference type="Gene3D" id="3.90.650.10">
    <property type="entry name" value="PurM-like C-terminal domain"/>
    <property type="match status" value="1"/>
</dbReference>
<dbReference type="InterPro" id="IPR036676">
    <property type="entry name" value="PurM-like_C_sf"/>
</dbReference>
<evidence type="ECO:0000313" key="3">
    <source>
        <dbReference type="EMBL" id="VAW90259.1"/>
    </source>
</evidence>
<dbReference type="NCBIfam" id="TIGR01379">
    <property type="entry name" value="thiL"/>
    <property type="match status" value="1"/>
</dbReference>
<dbReference type="EMBL" id="UOFQ01000178">
    <property type="protein sequence ID" value="VAW90259.1"/>
    <property type="molecule type" value="Genomic_DNA"/>
</dbReference>
<reference evidence="3" key="1">
    <citation type="submission" date="2018-06" db="EMBL/GenBank/DDBJ databases">
        <authorList>
            <person name="Zhirakovskaya E."/>
        </authorList>
    </citation>
    <scope>NUCLEOTIDE SEQUENCE</scope>
</reference>
<keyword evidence="3" id="KW-0808">Transferase</keyword>
<feature type="domain" description="PurM-like C-terminal" evidence="2">
    <location>
        <begin position="150"/>
        <end position="310"/>
    </location>
</feature>
<dbReference type="InterPro" id="IPR036921">
    <property type="entry name" value="PurM-like_N_sf"/>
</dbReference>